<gene>
    <name evidence="11" type="ORF">OBRU01_04808</name>
</gene>
<keyword evidence="7" id="KW-0143">Chaperone</keyword>
<dbReference type="Pfam" id="PF01302">
    <property type="entry name" value="CAP_GLY"/>
    <property type="match status" value="1"/>
</dbReference>
<dbReference type="InterPro" id="IPR032675">
    <property type="entry name" value="LRR_dom_sf"/>
</dbReference>
<dbReference type="Gene3D" id="3.80.10.10">
    <property type="entry name" value="Ribonuclease Inhibitor"/>
    <property type="match status" value="2"/>
</dbReference>
<keyword evidence="4" id="KW-0963">Cytoplasm</keyword>
<evidence type="ECO:0000313" key="11">
    <source>
        <dbReference type="EMBL" id="KOB72108.1"/>
    </source>
</evidence>
<dbReference type="Proteomes" id="UP000037510">
    <property type="component" value="Unassembled WGS sequence"/>
</dbReference>
<proteinExistence type="inferred from homology"/>
<keyword evidence="5" id="KW-0433">Leucine-rich repeat</keyword>
<comment type="similarity">
    <text evidence="2">Belongs to the TBCE family.</text>
</comment>
<dbReference type="EMBL" id="JTDY01002102">
    <property type="protein sequence ID" value="KOB72108.1"/>
    <property type="molecule type" value="Genomic_DNA"/>
</dbReference>
<evidence type="ECO:0000313" key="12">
    <source>
        <dbReference type="Proteomes" id="UP000037510"/>
    </source>
</evidence>
<dbReference type="PROSITE" id="PS00845">
    <property type="entry name" value="CAP_GLY_1"/>
    <property type="match status" value="1"/>
</dbReference>
<evidence type="ECO:0000256" key="4">
    <source>
        <dbReference type="ARBA" id="ARBA00022490"/>
    </source>
</evidence>
<feature type="non-terminal residue" evidence="11">
    <location>
        <position position="453"/>
    </location>
</feature>
<dbReference type="SUPFAM" id="SSF54236">
    <property type="entry name" value="Ubiquitin-like"/>
    <property type="match status" value="1"/>
</dbReference>
<evidence type="ECO:0000256" key="5">
    <source>
        <dbReference type="ARBA" id="ARBA00022614"/>
    </source>
</evidence>
<dbReference type="Gene3D" id="2.30.30.190">
    <property type="entry name" value="CAP Gly-rich-like domain"/>
    <property type="match status" value="1"/>
</dbReference>
<dbReference type="AlphaFoldDB" id="A0A0L7L9C1"/>
<evidence type="ECO:0000256" key="6">
    <source>
        <dbReference type="ARBA" id="ARBA00022737"/>
    </source>
</evidence>
<dbReference type="PROSITE" id="PS50245">
    <property type="entry name" value="CAP_GLY_2"/>
    <property type="match status" value="1"/>
</dbReference>
<dbReference type="SUPFAM" id="SSF74924">
    <property type="entry name" value="Cap-Gly domain"/>
    <property type="match status" value="1"/>
</dbReference>
<evidence type="ECO:0000256" key="1">
    <source>
        <dbReference type="ARBA" id="ARBA00004496"/>
    </source>
</evidence>
<evidence type="ECO:0000256" key="7">
    <source>
        <dbReference type="ARBA" id="ARBA00023186"/>
    </source>
</evidence>
<keyword evidence="6" id="KW-0677">Repeat</keyword>
<dbReference type="FunFam" id="2.30.30.190:FF:000016">
    <property type="entry name" value="Tubulin-folding cofactor E"/>
    <property type="match status" value="1"/>
</dbReference>
<evidence type="ECO:0000256" key="3">
    <source>
        <dbReference type="ARBA" id="ARBA00015004"/>
    </source>
</evidence>
<protein>
    <recommendedName>
        <fullName evidence="3">Tubulin-specific chaperone E</fullName>
    </recommendedName>
    <alternativeName>
        <fullName evidence="9">Tubulin-folding cofactor E</fullName>
    </alternativeName>
</protein>
<dbReference type="InterPro" id="IPR000938">
    <property type="entry name" value="CAP-Gly_domain"/>
</dbReference>
<dbReference type="Gene3D" id="3.10.20.90">
    <property type="entry name" value="Phosphatidylinositol 3-kinase Catalytic Subunit, Chain A, domain 1"/>
    <property type="match status" value="1"/>
</dbReference>
<name>A0A0L7L9C1_OPEBR</name>
<dbReference type="GO" id="GO:0005737">
    <property type="term" value="C:cytoplasm"/>
    <property type="evidence" value="ECO:0007669"/>
    <property type="project" value="UniProtKB-SubCell"/>
</dbReference>
<dbReference type="SUPFAM" id="SSF52047">
    <property type="entry name" value="RNI-like"/>
    <property type="match status" value="1"/>
</dbReference>
<comment type="caution">
    <text evidence="11">The sequence shown here is derived from an EMBL/GenBank/DDBJ whole genome shotgun (WGS) entry which is preliminary data.</text>
</comment>
<reference evidence="11 12" key="1">
    <citation type="journal article" date="2015" name="Genome Biol. Evol.">
        <title>The genome of winter moth (Operophtera brumata) provides a genomic perspective on sexual dimorphism and phenology.</title>
        <authorList>
            <person name="Derks M.F."/>
            <person name="Smit S."/>
            <person name="Salis L."/>
            <person name="Schijlen E."/>
            <person name="Bossers A."/>
            <person name="Mateman C."/>
            <person name="Pijl A.S."/>
            <person name="de Ridder D."/>
            <person name="Groenen M.A."/>
            <person name="Visser M.E."/>
            <person name="Megens H.J."/>
        </authorList>
    </citation>
    <scope>NUCLEOTIDE SEQUENCE [LARGE SCALE GENOMIC DNA]</scope>
    <source>
        <strain evidence="11">WM2013NL</strain>
        <tissue evidence="11">Head and thorax</tissue>
    </source>
</reference>
<evidence type="ECO:0000256" key="8">
    <source>
        <dbReference type="ARBA" id="ARBA00026055"/>
    </source>
</evidence>
<dbReference type="CDD" id="cd17044">
    <property type="entry name" value="Ubl_TBCE"/>
    <property type="match status" value="1"/>
</dbReference>
<evidence type="ECO:0000259" key="10">
    <source>
        <dbReference type="PROSITE" id="PS50245"/>
    </source>
</evidence>
<sequence>MVGAMPVNVIPKFYNGTMNSHNGIEENQNEIKVNIGSRIKCGEEFGTVKFIGEISGYKGIWYGVEWDDAARGKHDGSVDGVQYFKTSRPGAGSFVRPNKISPLKTCADAIRRYYGDREDETVAAHRRTVINEWKREMGAPFIEMVGFEKIHQKQKFDRLQEICVNDQNVSKAGDVAALCPNARSLDLSSNLFSGWREIINLSSQLPDLHELDVSKNRMVIDFPEQTLTQLSVHFKTLEKLNLSVCNYEWQDILVLSHLWPKITELIAAYNRITKITDPGISLRSLTVLRLDGNPISSWYEVLNIGRLRLKVLSLNDCFIEEIRFGDGGESGDDDEAKVDVFEHLEWRSLKYGIPDDSLLVKQSKIMTLTSQLLEVTLKDENGKTFKKKFPSTMAVQKLITLAQRLFSKFGHHGKPTLLLLDEQMEGAEIILDNNMKDLAYFSIKNGDTILVRF</sequence>
<evidence type="ECO:0000256" key="2">
    <source>
        <dbReference type="ARBA" id="ARBA00006286"/>
    </source>
</evidence>
<keyword evidence="12" id="KW-1185">Reference proteome</keyword>
<comment type="subunit">
    <text evidence="8">Supercomplex made of cofactors A to E. Cofactors A and D function by capturing and stabilizing tubulin in a quasi-native conformation. Cofactor E binds to the cofactor D-tubulin complex; interaction with cofactor C then causes the release of tubulin polypeptides that are committed to the native state.</text>
</comment>
<dbReference type="STRING" id="104452.A0A0L7L9C1"/>
<dbReference type="InterPro" id="IPR036859">
    <property type="entry name" value="CAP-Gly_dom_sf"/>
</dbReference>
<comment type="subcellular location">
    <subcellularLocation>
        <location evidence="1">Cytoplasm</location>
    </subcellularLocation>
</comment>
<dbReference type="InterPro" id="IPR029071">
    <property type="entry name" value="Ubiquitin-like_domsf"/>
</dbReference>
<accession>A0A0L7L9C1</accession>
<dbReference type="InterPro" id="IPR044079">
    <property type="entry name" value="Ubl_TBCE"/>
</dbReference>
<dbReference type="PANTHER" id="PTHR18916">
    <property type="entry name" value="DYNACTIN 1-RELATED MICROTUBULE-BINDING"/>
    <property type="match status" value="1"/>
</dbReference>
<organism evidence="11 12">
    <name type="scientific">Operophtera brumata</name>
    <name type="common">Winter moth</name>
    <name type="synonym">Phalaena brumata</name>
    <dbReference type="NCBI Taxonomy" id="104452"/>
    <lineage>
        <taxon>Eukaryota</taxon>
        <taxon>Metazoa</taxon>
        <taxon>Ecdysozoa</taxon>
        <taxon>Arthropoda</taxon>
        <taxon>Hexapoda</taxon>
        <taxon>Insecta</taxon>
        <taxon>Pterygota</taxon>
        <taxon>Neoptera</taxon>
        <taxon>Endopterygota</taxon>
        <taxon>Lepidoptera</taxon>
        <taxon>Glossata</taxon>
        <taxon>Ditrysia</taxon>
        <taxon>Geometroidea</taxon>
        <taxon>Geometridae</taxon>
        <taxon>Larentiinae</taxon>
        <taxon>Operophtera</taxon>
    </lineage>
</organism>
<evidence type="ECO:0000256" key="9">
    <source>
        <dbReference type="ARBA" id="ARBA00030180"/>
    </source>
</evidence>
<dbReference type="SMART" id="SM01052">
    <property type="entry name" value="CAP_GLY"/>
    <property type="match status" value="1"/>
</dbReference>
<feature type="domain" description="CAP-Gly" evidence="10">
    <location>
        <begin position="52"/>
        <end position="96"/>
    </location>
</feature>